<keyword evidence="4" id="KW-1185">Reference proteome</keyword>
<evidence type="ECO:0000256" key="1">
    <source>
        <dbReference type="ARBA" id="ARBA00012493"/>
    </source>
</evidence>
<dbReference type="Pfam" id="PF00078">
    <property type="entry name" value="RVT_1"/>
    <property type="match status" value="1"/>
</dbReference>
<dbReference type="EC" id="2.7.7.49" evidence="1"/>
<dbReference type="Gene3D" id="3.30.70.270">
    <property type="match status" value="2"/>
</dbReference>
<dbReference type="Pfam" id="PF17919">
    <property type="entry name" value="RT_RNaseH_2"/>
    <property type="match status" value="1"/>
</dbReference>
<dbReference type="GO" id="GO:0003964">
    <property type="term" value="F:RNA-directed DNA polymerase activity"/>
    <property type="evidence" value="ECO:0007669"/>
    <property type="project" value="UniProtKB-EC"/>
</dbReference>
<name>A0A6G0Y0M0_APHCR</name>
<organism evidence="3 4">
    <name type="scientific">Aphis craccivora</name>
    <name type="common">Cowpea aphid</name>
    <dbReference type="NCBI Taxonomy" id="307492"/>
    <lineage>
        <taxon>Eukaryota</taxon>
        <taxon>Metazoa</taxon>
        <taxon>Ecdysozoa</taxon>
        <taxon>Arthropoda</taxon>
        <taxon>Hexapoda</taxon>
        <taxon>Insecta</taxon>
        <taxon>Pterygota</taxon>
        <taxon>Neoptera</taxon>
        <taxon>Paraneoptera</taxon>
        <taxon>Hemiptera</taxon>
        <taxon>Sternorrhyncha</taxon>
        <taxon>Aphidomorpha</taxon>
        <taxon>Aphidoidea</taxon>
        <taxon>Aphididae</taxon>
        <taxon>Aphidini</taxon>
        <taxon>Aphis</taxon>
        <taxon>Aphis</taxon>
    </lineage>
</organism>
<dbReference type="SUPFAM" id="SSF56672">
    <property type="entry name" value="DNA/RNA polymerases"/>
    <property type="match status" value="1"/>
</dbReference>
<proteinExistence type="predicted"/>
<dbReference type="AlphaFoldDB" id="A0A6G0Y0M0"/>
<sequence length="328" mass="37603">MIRDMEQQGLVEPSTSPRAAPVVLAKKKDGTHRLCIDYRRLNDVTESDAYPTPDLITLICQMRGAKIFSILDLKSGYWQVPLNQNARKYTASRTRRGLYQFRVLPFGLKNSPMTFVRLMDEVLRGYLDEFVRVYLDDIVVFSNTTDEHQYHLDKVLERLQRHGLTCNTEKCSFGSTEIAFLGHLVNTDSIDKQPENLECIMQFPTPTKIRDLRKFLGVCNWYGQFVDNYADTVAPLTNRLKQRTKWSWTETEQTTFIKIKHALYDSPKLSTPDSGKPFCLQTDASEIGAGATNTGVTFDAILRFDTNVDILYHKHGGILNHMIRKVLP</sequence>
<dbReference type="InterPro" id="IPR043502">
    <property type="entry name" value="DNA/RNA_pol_sf"/>
</dbReference>
<gene>
    <name evidence="3" type="ORF">FWK35_00022555</name>
</gene>
<dbReference type="OrthoDB" id="6382339at2759"/>
<dbReference type="CDD" id="cd01647">
    <property type="entry name" value="RT_LTR"/>
    <property type="match status" value="1"/>
</dbReference>
<evidence type="ECO:0000259" key="2">
    <source>
        <dbReference type="PROSITE" id="PS50878"/>
    </source>
</evidence>
<dbReference type="Gene3D" id="3.10.10.10">
    <property type="entry name" value="HIV Type 1 Reverse Transcriptase, subunit A, domain 1"/>
    <property type="match status" value="1"/>
</dbReference>
<dbReference type="EMBL" id="VUJU01007072">
    <property type="protein sequence ID" value="KAF0746803.1"/>
    <property type="molecule type" value="Genomic_DNA"/>
</dbReference>
<dbReference type="InterPro" id="IPR051320">
    <property type="entry name" value="Viral_Replic_Matur_Polypro"/>
</dbReference>
<reference evidence="3 4" key="1">
    <citation type="submission" date="2019-08" db="EMBL/GenBank/DDBJ databases">
        <title>Whole genome of Aphis craccivora.</title>
        <authorList>
            <person name="Voronova N.V."/>
            <person name="Shulinski R.S."/>
            <person name="Bandarenka Y.V."/>
            <person name="Zhorov D.G."/>
            <person name="Warner D."/>
        </authorList>
    </citation>
    <scope>NUCLEOTIDE SEQUENCE [LARGE SCALE GENOMIC DNA]</scope>
    <source>
        <strain evidence="3">180601</strain>
        <tissue evidence="3">Whole Body</tissue>
    </source>
</reference>
<dbReference type="FunFam" id="3.30.70.270:FF:000020">
    <property type="entry name" value="Transposon Tf2-6 polyprotein-like Protein"/>
    <property type="match status" value="1"/>
</dbReference>
<feature type="domain" description="Reverse transcriptase" evidence="2">
    <location>
        <begin position="6"/>
        <end position="185"/>
    </location>
</feature>
<accession>A0A6G0Y0M0</accession>
<dbReference type="PANTHER" id="PTHR33064:SF37">
    <property type="entry name" value="RIBONUCLEASE H"/>
    <property type="match status" value="1"/>
</dbReference>
<dbReference type="InterPro" id="IPR041577">
    <property type="entry name" value="RT_RNaseH_2"/>
</dbReference>
<evidence type="ECO:0000313" key="4">
    <source>
        <dbReference type="Proteomes" id="UP000478052"/>
    </source>
</evidence>
<comment type="caution">
    <text evidence="3">The sequence shown here is derived from an EMBL/GenBank/DDBJ whole genome shotgun (WGS) entry which is preliminary data.</text>
</comment>
<dbReference type="InterPro" id="IPR043128">
    <property type="entry name" value="Rev_trsase/Diguanyl_cyclase"/>
</dbReference>
<dbReference type="Proteomes" id="UP000478052">
    <property type="component" value="Unassembled WGS sequence"/>
</dbReference>
<dbReference type="PANTHER" id="PTHR33064">
    <property type="entry name" value="POL PROTEIN"/>
    <property type="match status" value="1"/>
</dbReference>
<evidence type="ECO:0000313" key="3">
    <source>
        <dbReference type="EMBL" id="KAF0746803.1"/>
    </source>
</evidence>
<protein>
    <recommendedName>
        <fullName evidence="1">RNA-directed DNA polymerase</fullName>
        <ecNumber evidence="1">2.7.7.49</ecNumber>
    </recommendedName>
</protein>
<dbReference type="PROSITE" id="PS50878">
    <property type="entry name" value="RT_POL"/>
    <property type="match status" value="1"/>
</dbReference>
<dbReference type="InterPro" id="IPR000477">
    <property type="entry name" value="RT_dom"/>
</dbReference>
<feature type="non-terminal residue" evidence="3">
    <location>
        <position position="328"/>
    </location>
</feature>